<dbReference type="GO" id="GO:0003677">
    <property type="term" value="F:DNA binding"/>
    <property type="evidence" value="ECO:0007669"/>
    <property type="project" value="UniProtKB-KW"/>
</dbReference>
<evidence type="ECO:0000256" key="2">
    <source>
        <dbReference type="ARBA" id="ARBA00023015"/>
    </source>
</evidence>
<name>A0A565ASX1_9BRAS</name>
<dbReference type="OrthoDB" id="2016915at2759"/>
<evidence type="ECO:0000256" key="5">
    <source>
        <dbReference type="ARBA" id="ARBA00023242"/>
    </source>
</evidence>
<dbReference type="InterPro" id="IPR015300">
    <property type="entry name" value="DNA-bd_pseudobarrel_sf"/>
</dbReference>
<dbReference type="InterPro" id="IPR044835">
    <property type="entry name" value="ARF_plant"/>
</dbReference>
<protein>
    <recommendedName>
        <fullName evidence="6">TF-B3 domain-containing protein</fullName>
    </recommendedName>
</protein>
<dbReference type="InterPro" id="IPR003340">
    <property type="entry name" value="B3_DNA-bd"/>
</dbReference>
<dbReference type="AlphaFoldDB" id="A0A565ASX1"/>
<dbReference type="GO" id="GO:0005634">
    <property type="term" value="C:nucleus"/>
    <property type="evidence" value="ECO:0007669"/>
    <property type="project" value="UniProtKB-SubCell"/>
</dbReference>
<gene>
    <name evidence="7" type="ORF">ANE_LOCUS2578</name>
</gene>
<keyword evidence="2" id="KW-0805">Transcription regulation</keyword>
<feature type="domain" description="TF-B3" evidence="6">
    <location>
        <begin position="135"/>
        <end position="197"/>
    </location>
</feature>
<dbReference type="GO" id="GO:0006355">
    <property type="term" value="P:regulation of DNA-templated transcription"/>
    <property type="evidence" value="ECO:0007669"/>
    <property type="project" value="InterPro"/>
</dbReference>
<keyword evidence="5" id="KW-0539">Nucleus</keyword>
<accession>A0A565ASX1</accession>
<dbReference type="SMART" id="SM01019">
    <property type="entry name" value="B3"/>
    <property type="match status" value="1"/>
</dbReference>
<evidence type="ECO:0000313" key="7">
    <source>
        <dbReference type="EMBL" id="VVA92133.1"/>
    </source>
</evidence>
<evidence type="ECO:0000256" key="3">
    <source>
        <dbReference type="ARBA" id="ARBA00023125"/>
    </source>
</evidence>
<evidence type="ECO:0000256" key="4">
    <source>
        <dbReference type="ARBA" id="ARBA00023163"/>
    </source>
</evidence>
<dbReference type="Gene3D" id="2.40.330.10">
    <property type="entry name" value="DNA-binding pseudobarrel domain"/>
    <property type="match status" value="1"/>
</dbReference>
<keyword evidence="8" id="KW-1185">Reference proteome</keyword>
<keyword evidence="4" id="KW-0804">Transcription</keyword>
<dbReference type="GO" id="GO:0009725">
    <property type="term" value="P:response to hormone"/>
    <property type="evidence" value="ECO:0007669"/>
    <property type="project" value="InterPro"/>
</dbReference>
<comment type="subcellular location">
    <subcellularLocation>
        <location evidence="1">Nucleus</location>
    </subcellularLocation>
</comment>
<keyword evidence="3" id="KW-0238">DNA-binding</keyword>
<reference evidence="7" key="1">
    <citation type="submission" date="2019-07" db="EMBL/GenBank/DDBJ databases">
        <authorList>
            <person name="Dittberner H."/>
        </authorList>
    </citation>
    <scope>NUCLEOTIDE SEQUENCE [LARGE SCALE GENOMIC DNA]</scope>
</reference>
<dbReference type="PANTHER" id="PTHR31384">
    <property type="entry name" value="AUXIN RESPONSE FACTOR 4-RELATED"/>
    <property type="match status" value="1"/>
</dbReference>
<dbReference type="PROSITE" id="PS50863">
    <property type="entry name" value="B3"/>
    <property type="match status" value="1"/>
</dbReference>
<proteinExistence type="predicted"/>
<organism evidence="7 8">
    <name type="scientific">Arabis nemorensis</name>
    <dbReference type="NCBI Taxonomy" id="586526"/>
    <lineage>
        <taxon>Eukaryota</taxon>
        <taxon>Viridiplantae</taxon>
        <taxon>Streptophyta</taxon>
        <taxon>Embryophyta</taxon>
        <taxon>Tracheophyta</taxon>
        <taxon>Spermatophyta</taxon>
        <taxon>Magnoliopsida</taxon>
        <taxon>eudicotyledons</taxon>
        <taxon>Gunneridae</taxon>
        <taxon>Pentapetalae</taxon>
        <taxon>rosids</taxon>
        <taxon>malvids</taxon>
        <taxon>Brassicales</taxon>
        <taxon>Brassicaceae</taxon>
        <taxon>Arabideae</taxon>
        <taxon>Arabis</taxon>
    </lineage>
</organism>
<evidence type="ECO:0000313" key="8">
    <source>
        <dbReference type="Proteomes" id="UP000489600"/>
    </source>
</evidence>
<dbReference type="CDD" id="cd10017">
    <property type="entry name" value="B3_DNA"/>
    <property type="match status" value="1"/>
</dbReference>
<comment type="caution">
    <text evidence="7">The sequence shown here is derived from an EMBL/GenBank/DDBJ whole genome shotgun (WGS) entry which is preliminary data.</text>
</comment>
<dbReference type="Proteomes" id="UP000489600">
    <property type="component" value="Unassembled WGS sequence"/>
</dbReference>
<dbReference type="Pfam" id="PF02362">
    <property type="entry name" value="B3"/>
    <property type="match status" value="1"/>
</dbReference>
<dbReference type="EMBL" id="CABITT030000001">
    <property type="protein sequence ID" value="VVA92133.1"/>
    <property type="molecule type" value="Genomic_DNA"/>
</dbReference>
<dbReference type="PANTHER" id="PTHR31384:SF94">
    <property type="entry name" value="AUXIN RESPONSE FACTOR 17"/>
    <property type="match status" value="1"/>
</dbReference>
<evidence type="ECO:0000256" key="1">
    <source>
        <dbReference type="ARBA" id="ARBA00004123"/>
    </source>
</evidence>
<sequence length="370" mass="42133">MENNEIHVAIWHACSGLIRMAPILSSTVYYYPQGHVDNYGGSASTQTLCANFPSIKCHVNSMRFLADPATDEVFAHMNMRPMQPQETSVGPARSKEPVTDFIDSVFYKPLEYSDLIGGGLRVEKIFDKEKEDNIVVIHDIHNREWEVQHVYDNASNSHHLTNGWSRFTSSKKLHAGDELVFMRTKDGRVIVGIRRSVVSISQNHEPTGFSFIRNVAHGDKIARTGNGLCSVESLGTAMGNALNKVEFEAVYYPMTGKSSFFYDSEAVDFFAKKKWVIGMRVKKNIVVDHRLGRITHFGFITGIRNERNSPWKRLKVMWDQVEAEQLENCWEIRPDIPSVPEQKREPDIPIVREPKRGFKLFGQTMAVNEI</sequence>
<dbReference type="SUPFAM" id="SSF101936">
    <property type="entry name" value="DNA-binding pseudobarrel domain"/>
    <property type="match status" value="1"/>
</dbReference>
<evidence type="ECO:0000259" key="6">
    <source>
        <dbReference type="PROSITE" id="PS50863"/>
    </source>
</evidence>